<dbReference type="Gene3D" id="1.50.10.100">
    <property type="entry name" value="Chondroitin AC/alginate lyase"/>
    <property type="match status" value="1"/>
</dbReference>
<dbReference type="Gene3D" id="2.70.98.70">
    <property type="match status" value="1"/>
</dbReference>
<proteinExistence type="predicted"/>
<dbReference type="InterPro" id="IPR008929">
    <property type="entry name" value="Chondroitin_lyas"/>
</dbReference>
<dbReference type="Proteomes" id="UP000634668">
    <property type="component" value="Unassembled WGS sequence"/>
</dbReference>
<evidence type="ECO:0000256" key="2">
    <source>
        <dbReference type="ARBA" id="ARBA00022729"/>
    </source>
</evidence>
<evidence type="ECO:0000313" key="7">
    <source>
        <dbReference type="EMBL" id="GGW41904.1"/>
    </source>
</evidence>
<dbReference type="InterPro" id="IPR031680">
    <property type="entry name" value="Hepar_II_III_N"/>
</dbReference>
<dbReference type="Pfam" id="PF16889">
    <property type="entry name" value="Hepar_II_III_N"/>
    <property type="match status" value="1"/>
</dbReference>
<dbReference type="InterPro" id="IPR012480">
    <property type="entry name" value="Hepar_II_III_C"/>
</dbReference>
<comment type="caution">
    <text evidence="7">The sequence shown here is derived from an EMBL/GenBank/DDBJ whole genome shotgun (WGS) entry which is preliminary data.</text>
</comment>
<accession>A0A918J0V1</accession>
<feature type="domain" description="Heparin-sulfate lyase N-terminal" evidence="6">
    <location>
        <begin position="25"/>
        <end position="350"/>
    </location>
</feature>
<evidence type="ECO:0000259" key="5">
    <source>
        <dbReference type="Pfam" id="PF07940"/>
    </source>
</evidence>
<feature type="domain" description="Heparinase II/III-like C-terminal" evidence="5">
    <location>
        <begin position="433"/>
        <end position="617"/>
    </location>
</feature>
<reference evidence="7" key="1">
    <citation type="journal article" date="2014" name="Int. J. Syst. Evol. Microbiol.">
        <title>Complete genome sequence of Corynebacterium casei LMG S-19264T (=DSM 44701T), isolated from a smear-ripened cheese.</title>
        <authorList>
            <consortium name="US DOE Joint Genome Institute (JGI-PGF)"/>
            <person name="Walter F."/>
            <person name="Albersmeier A."/>
            <person name="Kalinowski J."/>
            <person name="Ruckert C."/>
        </authorList>
    </citation>
    <scope>NUCLEOTIDE SEQUENCE</scope>
    <source>
        <strain evidence="7">KCTC 12113</strain>
    </source>
</reference>
<organism evidence="7 8">
    <name type="scientific">Arenibacter certesii</name>
    <dbReference type="NCBI Taxonomy" id="228955"/>
    <lineage>
        <taxon>Bacteria</taxon>
        <taxon>Pseudomonadati</taxon>
        <taxon>Bacteroidota</taxon>
        <taxon>Flavobacteriia</taxon>
        <taxon>Flavobacteriales</taxon>
        <taxon>Flavobacteriaceae</taxon>
        <taxon>Arenibacter</taxon>
    </lineage>
</organism>
<keyword evidence="2" id="KW-0732">Signal</keyword>
<keyword evidence="8" id="KW-1185">Reference proteome</keyword>
<evidence type="ECO:0000313" key="8">
    <source>
        <dbReference type="Proteomes" id="UP000634668"/>
    </source>
</evidence>
<evidence type="ECO:0000256" key="4">
    <source>
        <dbReference type="ARBA" id="ARBA00023239"/>
    </source>
</evidence>
<dbReference type="SUPFAM" id="SSF48230">
    <property type="entry name" value="Chondroitin AC/alginate lyase"/>
    <property type="match status" value="1"/>
</dbReference>
<dbReference type="EMBL" id="BMWP01000021">
    <property type="protein sequence ID" value="GGW41904.1"/>
    <property type="molecule type" value="Genomic_DNA"/>
</dbReference>
<keyword evidence="3" id="KW-0574">Periplasm</keyword>
<evidence type="ECO:0000256" key="3">
    <source>
        <dbReference type="ARBA" id="ARBA00022764"/>
    </source>
</evidence>
<reference evidence="7" key="2">
    <citation type="submission" date="2020-09" db="EMBL/GenBank/DDBJ databases">
        <authorList>
            <person name="Sun Q."/>
            <person name="Kim S."/>
        </authorList>
    </citation>
    <scope>NUCLEOTIDE SEQUENCE</scope>
    <source>
        <strain evidence="7">KCTC 12113</strain>
    </source>
</reference>
<dbReference type="RefSeq" id="WP_026814221.1">
    <property type="nucleotide sequence ID" value="NZ_BMWP01000021.1"/>
</dbReference>
<dbReference type="GO" id="GO:0016829">
    <property type="term" value="F:lyase activity"/>
    <property type="evidence" value="ECO:0007669"/>
    <property type="project" value="UniProtKB-KW"/>
</dbReference>
<dbReference type="AlphaFoldDB" id="A0A918J0V1"/>
<sequence>MRILVIIFLAALCYAPNGFAQVRTIFEKLDLDKPELHDVKFLLIENELALAEKALLKAYRVKENTYIRSKKGGIAYIKKSFPGDSQSTIEAADRVCNKNFLFQYEWDMEKTIVPYQFTNEINWQLNPFGDKEWTWMLNRHRYWTDLGKAYLLTDNEKYVKAFVNQAVHWIDNNPLNDETKLTSWRSLEVGFRMENWIKTFESMKYSKHITPKFLVKFLNSLVEQAEYLNSFTYDSCKSNWGVIINAGLFNAASFLSEFKSREIWINNAVNALSICSQDQILEDGTQIEQSTMYHNEVMRIYLNVIMLSDRLGVELPETITNKIYDMAFANIEWQKPNYNQPLLGDSDDNDIRGLLTMASLLYKNPLLKSRAFNSLDFENYFLFGRQQDSLYQSLKVEIPSFLSAFQKSAGDLYSRTSWDEDAFYSALHLRRLGTNHSHDNLLHFSLFAHGRDYLVDTGRYTYVDNEWREYFKSNMAHNTLGVDNLTNSIYNHSWNNTFEATSEGVLALIEDDFDYAEATNKAYMRLNDPVLLKRRMLYLKPDVWLLVDSYDADDEHNYTQYFNFSNQKVEIENGGLITTYNKDNLRIQPINEVTIKLEDAWWSPHYNFKEETTRAILSRQTKGFNSFLTLLYFPENQNVSYEKLPIYNLKDRPVPNNLAEAVKLTISEKEYILIIKHDYQKNVNTQLVVDGLVVSDEVVLIDKSRGDSNIIIIK</sequence>
<evidence type="ECO:0000259" key="6">
    <source>
        <dbReference type="Pfam" id="PF16889"/>
    </source>
</evidence>
<comment type="subcellular location">
    <subcellularLocation>
        <location evidence="1">Periplasm</location>
    </subcellularLocation>
</comment>
<gene>
    <name evidence="7" type="ORF">GCM10007383_28170</name>
</gene>
<dbReference type="GO" id="GO:0042597">
    <property type="term" value="C:periplasmic space"/>
    <property type="evidence" value="ECO:0007669"/>
    <property type="project" value="UniProtKB-SubCell"/>
</dbReference>
<protein>
    <submittedName>
        <fullName evidence="7">Oligohyaluronate lyase</fullName>
    </submittedName>
</protein>
<evidence type="ECO:0000256" key="1">
    <source>
        <dbReference type="ARBA" id="ARBA00004418"/>
    </source>
</evidence>
<dbReference type="Pfam" id="PF07940">
    <property type="entry name" value="Hepar_II_III_C"/>
    <property type="match status" value="1"/>
</dbReference>
<name>A0A918J0V1_9FLAO</name>
<dbReference type="PANTHER" id="PTHR39210:SF1">
    <property type="entry name" value="HEPARIN-SULFATE LYASE"/>
    <property type="match status" value="1"/>
</dbReference>
<keyword evidence="4 7" id="KW-0456">Lyase</keyword>
<dbReference type="PANTHER" id="PTHR39210">
    <property type="entry name" value="HEPARIN-SULFATE LYASE"/>
    <property type="match status" value="1"/>
</dbReference>